<protein>
    <submittedName>
        <fullName evidence="2">Uncharacterized protein</fullName>
    </submittedName>
</protein>
<accession>A0AAE3DI90</accession>
<feature type="transmembrane region" description="Helical" evidence="1">
    <location>
        <begin position="12"/>
        <end position="41"/>
    </location>
</feature>
<sequence length="49" mass="5214">MEKVYKTMQRTGACSIAVGIVVLVTGLVVGIMSIVCGSILLKRKGEITF</sequence>
<organism evidence="2 3">
    <name type="scientific">Brotaphodocola catenula</name>
    <dbReference type="NCBI Taxonomy" id="2885361"/>
    <lineage>
        <taxon>Bacteria</taxon>
        <taxon>Bacillati</taxon>
        <taxon>Bacillota</taxon>
        <taxon>Clostridia</taxon>
        <taxon>Lachnospirales</taxon>
        <taxon>Lachnospiraceae</taxon>
        <taxon>Brotaphodocola</taxon>
    </lineage>
</organism>
<evidence type="ECO:0000313" key="2">
    <source>
        <dbReference type="EMBL" id="MCC2164790.1"/>
    </source>
</evidence>
<keyword evidence="1" id="KW-0812">Transmembrane</keyword>
<comment type="caution">
    <text evidence="2">The sequence shown here is derived from an EMBL/GenBank/DDBJ whole genome shotgun (WGS) entry which is preliminary data.</text>
</comment>
<proteinExistence type="predicted"/>
<gene>
    <name evidence="2" type="ORF">LKD32_07835</name>
</gene>
<evidence type="ECO:0000313" key="3">
    <source>
        <dbReference type="Proteomes" id="UP001198962"/>
    </source>
</evidence>
<dbReference type="AlphaFoldDB" id="A0AAE3DI90"/>
<dbReference type="RefSeq" id="WP_177977577.1">
    <property type="nucleotide sequence ID" value="NZ_JAJEPU010000019.1"/>
</dbReference>
<name>A0AAE3DI90_9FIRM</name>
<keyword evidence="1" id="KW-0472">Membrane</keyword>
<evidence type="ECO:0000256" key="1">
    <source>
        <dbReference type="SAM" id="Phobius"/>
    </source>
</evidence>
<keyword evidence="1" id="KW-1133">Transmembrane helix</keyword>
<dbReference type="EMBL" id="JAJEPU010000019">
    <property type="protein sequence ID" value="MCC2164790.1"/>
    <property type="molecule type" value="Genomic_DNA"/>
</dbReference>
<keyword evidence="3" id="KW-1185">Reference proteome</keyword>
<dbReference type="Proteomes" id="UP001198962">
    <property type="component" value="Unassembled WGS sequence"/>
</dbReference>
<reference evidence="2" key="1">
    <citation type="submission" date="2021-10" db="EMBL/GenBank/DDBJ databases">
        <title>Anaerobic single-cell dispensing facilitates the cultivation of human gut bacteria.</title>
        <authorList>
            <person name="Afrizal A."/>
        </authorList>
    </citation>
    <scope>NUCLEOTIDE SEQUENCE</scope>
    <source>
        <strain evidence="2">CLA-AA-H274</strain>
    </source>
</reference>